<gene>
    <name evidence="7" type="ORF">EB233_00405</name>
</gene>
<dbReference type="KEGG" id="merd:EB233_00405"/>
<dbReference type="InterPro" id="IPR052925">
    <property type="entry name" value="Phage_Integrase-like_Recomb"/>
</dbReference>
<keyword evidence="8" id="KW-1185">Reference proteome</keyword>
<evidence type="ECO:0000256" key="2">
    <source>
        <dbReference type="ARBA" id="ARBA00023125"/>
    </source>
</evidence>
<reference evidence="7 8" key="1">
    <citation type="submission" date="2018-10" db="EMBL/GenBank/DDBJ databases">
        <authorList>
            <person name="Perry B.J."/>
            <person name="Sullivan J.T."/>
            <person name="Murphy R.J.T."/>
            <person name="Ramsay J.P."/>
            <person name="Ronson C.W."/>
        </authorList>
    </citation>
    <scope>NUCLEOTIDE SEQUENCE [LARGE SCALE GENOMIC DNA]</scope>
    <source>
        <strain evidence="7 8">NZP2014</strain>
    </source>
</reference>
<dbReference type="Pfam" id="PF00589">
    <property type="entry name" value="Phage_integrase"/>
    <property type="match status" value="1"/>
</dbReference>
<feature type="domain" description="Tyr recombinase" evidence="5">
    <location>
        <begin position="125"/>
        <end position="322"/>
    </location>
</feature>
<keyword evidence="1" id="KW-0229">DNA integration</keyword>
<dbReference type="Gene3D" id="1.10.150.130">
    <property type="match status" value="1"/>
</dbReference>
<protein>
    <submittedName>
        <fullName evidence="7">Integrase</fullName>
    </submittedName>
</protein>
<dbReference type="CDD" id="cd00799">
    <property type="entry name" value="INT_Cre_C"/>
    <property type="match status" value="1"/>
</dbReference>
<accession>A0A6M7U937</accession>
<keyword evidence="2 4" id="KW-0238">DNA-binding</keyword>
<evidence type="ECO:0000259" key="6">
    <source>
        <dbReference type="PROSITE" id="PS51900"/>
    </source>
</evidence>
<dbReference type="SUPFAM" id="SSF47823">
    <property type="entry name" value="lambda integrase-like, N-terminal domain"/>
    <property type="match status" value="1"/>
</dbReference>
<proteinExistence type="predicted"/>
<dbReference type="GO" id="GO:0003677">
    <property type="term" value="F:DNA binding"/>
    <property type="evidence" value="ECO:0007669"/>
    <property type="project" value="UniProtKB-UniRule"/>
</dbReference>
<organism evidence="7 8">
    <name type="scientific">Mesorhizobium erdmanii</name>
    <dbReference type="NCBI Taxonomy" id="1777866"/>
    <lineage>
        <taxon>Bacteria</taxon>
        <taxon>Pseudomonadati</taxon>
        <taxon>Pseudomonadota</taxon>
        <taxon>Alphaproteobacteria</taxon>
        <taxon>Hyphomicrobiales</taxon>
        <taxon>Phyllobacteriaceae</taxon>
        <taxon>Mesorhizobium</taxon>
    </lineage>
</organism>
<dbReference type="InterPro" id="IPR002104">
    <property type="entry name" value="Integrase_catalytic"/>
</dbReference>
<dbReference type="Gene3D" id="1.10.443.10">
    <property type="entry name" value="Intergrase catalytic core"/>
    <property type="match status" value="1"/>
</dbReference>
<dbReference type="SUPFAM" id="SSF56349">
    <property type="entry name" value="DNA breaking-rejoining enzymes"/>
    <property type="match status" value="1"/>
</dbReference>
<evidence type="ECO:0000259" key="5">
    <source>
        <dbReference type="PROSITE" id="PS51898"/>
    </source>
</evidence>
<dbReference type="RefSeq" id="WP_064990517.1">
    <property type="nucleotide sequence ID" value="NZ_CP033361.1"/>
</dbReference>
<dbReference type="PANTHER" id="PTHR34605:SF3">
    <property type="entry name" value="P CELL-TYPE AGGLUTINATION PROTEIN MAP4-LIKE-RELATED"/>
    <property type="match status" value="1"/>
</dbReference>
<evidence type="ECO:0000256" key="1">
    <source>
        <dbReference type="ARBA" id="ARBA00022908"/>
    </source>
</evidence>
<evidence type="ECO:0000313" key="8">
    <source>
        <dbReference type="Proteomes" id="UP000503339"/>
    </source>
</evidence>
<dbReference type="InterPro" id="IPR013762">
    <property type="entry name" value="Integrase-like_cat_sf"/>
</dbReference>
<dbReference type="AlphaFoldDB" id="A0A6M7U937"/>
<sequence>MMSAERLTDAGNLARVPTSQNALPDVLPADVERLVAASLADATKRAYRLDIAHFEAAGRQLPATPETVAAYLAEGAETYAVATLQRRLASISKAHRAISADDPTKSELVRSTLRGVRRTLGVKQRQAQALLRDDLFAILDRIGDRTKDVRDRAMLLLGWACALRRSELVALDVADIAFTNQGALVTIRKSKTDQEGAGREIAMPFGRTRHCPIAALKRWLEVAGIETGAIFLGMDKHGHILPERISGEAVSDVVKLRVSSAGYDPAVFSAHSLRSGFATSAAMAGATSYKIRQVTGHRSEAGLAPYLRTVDLFDDSAAARVL</sequence>
<dbReference type="PROSITE" id="PS51900">
    <property type="entry name" value="CB"/>
    <property type="match status" value="1"/>
</dbReference>
<keyword evidence="3" id="KW-0233">DNA recombination</keyword>
<evidence type="ECO:0000256" key="3">
    <source>
        <dbReference type="ARBA" id="ARBA00023172"/>
    </source>
</evidence>
<dbReference type="InterPro" id="IPR011010">
    <property type="entry name" value="DNA_brk_join_enz"/>
</dbReference>
<dbReference type="PROSITE" id="PS51898">
    <property type="entry name" value="TYR_RECOMBINASE"/>
    <property type="match status" value="1"/>
</dbReference>
<evidence type="ECO:0000256" key="4">
    <source>
        <dbReference type="PROSITE-ProRule" id="PRU01248"/>
    </source>
</evidence>
<dbReference type="Proteomes" id="UP000503339">
    <property type="component" value="Chromosome"/>
</dbReference>
<dbReference type="GO" id="GO:0006310">
    <property type="term" value="P:DNA recombination"/>
    <property type="evidence" value="ECO:0007669"/>
    <property type="project" value="UniProtKB-KW"/>
</dbReference>
<dbReference type="InterPro" id="IPR010998">
    <property type="entry name" value="Integrase_recombinase_N"/>
</dbReference>
<evidence type="ECO:0000313" key="7">
    <source>
        <dbReference type="EMBL" id="QKC74169.1"/>
    </source>
</evidence>
<dbReference type="GO" id="GO:0015074">
    <property type="term" value="P:DNA integration"/>
    <property type="evidence" value="ECO:0007669"/>
    <property type="project" value="UniProtKB-KW"/>
</dbReference>
<dbReference type="InterPro" id="IPR044068">
    <property type="entry name" value="CB"/>
</dbReference>
<dbReference type="EMBL" id="CP033361">
    <property type="protein sequence ID" value="QKC74169.1"/>
    <property type="molecule type" value="Genomic_DNA"/>
</dbReference>
<feature type="domain" description="Core-binding (CB)" evidence="6">
    <location>
        <begin position="25"/>
        <end position="99"/>
    </location>
</feature>
<name>A0A6M7U937_9HYPH</name>
<dbReference type="PANTHER" id="PTHR34605">
    <property type="entry name" value="PHAGE_INTEGRASE DOMAIN-CONTAINING PROTEIN"/>
    <property type="match status" value="1"/>
</dbReference>